<accession>A0A6G9Z1V9</accession>
<feature type="domain" description="Peptidase S33 tripeptidyl aminopeptidase-like C-terminal" evidence="5">
    <location>
        <begin position="400"/>
        <end position="498"/>
    </location>
</feature>
<gene>
    <name evidence="6" type="ORF">F6W96_15280</name>
</gene>
<evidence type="ECO:0000259" key="5">
    <source>
        <dbReference type="Pfam" id="PF08386"/>
    </source>
</evidence>
<evidence type="ECO:0000256" key="3">
    <source>
        <dbReference type="ARBA" id="ARBA00022801"/>
    </source>
</evidence>
<dbReference type="Gene3D" id="3.40.50.1820">
    <property type="entry name" value="alpha/beta hydrolase"/>
    <property type="match status" value="1"/>
</dbReference>
<dbReference type="SUPFAM" id="SSF53474">
    <property type="entry name" value="alpha/beta-Hydrolases"/>
    <property type="match status" value="2"/>
</dbReference>
<name>A0A6G9Z1V9_9NOCA</name>
<evidence type="ECO:0000313" key="6">
    <source>
        <dbReference type="EMBL" id="QIS19444.1"/>
    </source>
</evidence>
<dbReference type="Pfam" id="PF08386">
    <property type="entry name" value="Abhydrolase_4"/>
    <property type="match status" value="1"/>
</dbReference>
<feature type="domain" description="AB hydrolase-1" evidence="4">
    <location>
        <begin position="100"/>
        <end position="251"/>
    </location>
</feature>
<dbReference type="Proteomes" id="UP000500953">
    <property type="component" value="Chromosome"/>
</dbReference>
<protein>
    <submittedName>
        <fullName evidence="6">Alpha/beta fold hydrolase</fullName>
    </submittedName>
</protein>
<keyword evidence="3 6" id="KW-0378">Hydrolase</keyword>
<dbReference type="PANTHER" id="PTHR43248">
    <property type="entry name" value="2-SUCCINYL-6-HYDROXY-2,4-CYCLOHEXADIENE-1-CARBOXYLATE SYNTHASE"/>
    <property type="match status" value="1"/>
</dbReference>
<evidence type="ECO:0000256" key="2">
    <source>
        <dbReference type="ARBA" id="ARBA00022729"/>
    </source>
</evidence>
<dbReference type="GO" id="GO:0016787">
    <property type="term" value="F:hydrolase activity"/>
    <property type="evidence" value="ECO:0007669"/>
    <property type="project" value="UniProtKB-KW"/>
</dbReference>
<dbReference type="PANTHER" id="PTHR43248:SF29">
    <property type="entry name" value="TRIPEPTIDYL AMINOPEPTIDASE"/>
    <property type="match status" value="1"/>
</dbReference>
<dbReference type="InterPro" id="IPR013595">
    <property type="entry name" value="Pept_S33_TAP-like_C"/>
</dbReference>
<evidence type="ECO:0000256" key="1">
    <source>
        <dbReference type="ARBA" id="ARBA00010088"/>
    </source>
</evidence>
<dbReference type="InterPro" id="IPR000073">
    <property type="entry name" value="AB_hydrolase_1"/>
</dbReference>
<dbReference type="InterPro" id="IPR051601">
    <property type="entry name" value="Serine_prot/Carboxylest_S33"/>
</dbReference>
<comment type="similarity">
    <text evidence="1">Belongs to the peptidase S33 family.</text>
</comment>
<dbReference type="EMBL" id="CP046173">
    <property type="protein sequence ID" value="QIS19444.1"/>
    <property type="molecule type" value="Genomic_DNA"/>
</dbReference>
<dbReference type="AlphaFoldDB" id="A0A6G9Z1V9"/>
<sequence length="501" mass="53791">MKSSVLRRQSILLIVAAIVAGSVAGAGISAAAPVGLDRFTHQRPDWQPCNDDVLDKAGALCADVAVPLNYAEPQGRTITIAISRAPAADSAHRRGIMLSNPGGPGAFGLDFTVQLSQGVPTSAWRDYDLIGMDPRGMGRSTPVHCGWPVGDWAQSPGLDLAGFGKSVVTEADLAARCLSADDGTLPYTTTRNTARDMDVVRAVLGEDRLNYFGGSYGTYLGAVFGQMFPERVDRMILDSAVDPARYTRGMFEDMGVPTEAALDAWADWAAARNGEYHFGTTRSEVRAMVTDLIAQAARQPIRIGGYSVDEHWLPSLLAALDYPDGFDVLAADVRQFADAAAGAQVQPNPKLAEDLDRLYHTQPHGVSAEGQVAVLCGDVAQPRDPIWYWHRIEASRVTQPVFGPMFNNISPCAFWRPPVEPPTAVHNAVPAMILQSSNDALTTYQSGLGLHRAMTASRMVTLDGVMAHGVSFFPSTCVRQTVDAYLRSGAMPATDLTCRAD</sequence>
<evidence type="ECO:0000259" key="4">
    <source>
        <dbReference type="Pfam" id="PF00561"/>
    </source>
</evidence>
<proteinExistence type="inferred from homology"/>
<organism evidence="6 7">
    <name type="scientific">Nocardia terpenica</name>
    <dbReference type="NCBI Taxonomy" id="455432"/>
    <lineage>
        <taxon>Bacteria</taxon>
        <taxon>Bacillati</taxon>
        <taxon>Actinomycetota</taxon>
        <taxon>Actinomycetes</taxon>
        <taxon>Mycobacteriales</taxon>
        <taxon>Nocardiaceae</taxon>
        <taxon>Nocardia</taxon>
    </lineage>
</organism>
<evidence type="ECO:0000313" key="7">
    <source>
        <dbReference type="Proteomes" id="UP000500953"/>
    </source>
</evidence>
<reference evidence="6 7" key="1">
    <citation type="journal article" date="2019" name="ACS Chem. Biol.">
        <title>Identification and Mobilization of a Cryptic Antibiotic Biosynthesis Gene Locus from a Human-Pathogenic Nocardia Isolate.</title>
        <authorList>
            <person name="Herisse M."/>
            <person name="Ishida K."/>
            <person name="Porter J.L."/>
            <person name="Howden B."/>
            <person name="Hertweck C."/>
            <person name="Stinear T.P."/>
            <person name="Pidot S.J."/>
        </authorList>
    </citation>
    <scope>NUCLEOTIDE SEQUENCE [LARGE SCALE GENOMIC DNA]</scope>
    <source>
        <strain evidence="6 7">AUSMDU00012715</strain>
    </source>
</reference>
<dbReference type="InterPro" id="IPR029058">
    <property type="entry name" value="AB_hydrolase_fold"/>
</dbReference>
<keyword evidence="2" id="KW-0732">Signal</keyword>
<dbReference type="Pfam" id="PF00561">
    <property type="entry name" value="Abhydrolase_1"/>
    <property type="match status" value="1"/>
</dbReference>